<comment type="caution">
    <text evidence="1">The sequence shown here is derived from an EMBL/GenBank/DDBJ whole genome shotgun (WGS) entry which is preliminary data.</text>
</comment>
<dbReference type="EMBL" id="ANQC01000083">
    <property type="protein sequence ID" value="ESV54636.1"/>
    <property type="molecule type" value="Genomic_DNA"/>
</dbReference>
<dbReference type="Proteomes" id="UP000018482">
    <property type="component" value="Unassembled WGS sequence"/>
</dbReference>
<reference evidence="1 2" key="1">
    <citation type="submission" date="2013-05" db="EMBL/GenBank/DDBJ databases">
        <authorList>
            <person name="Richards V.P."/>
            <person name="Durkin S.A.S."/>
            <person name="Kim M."/>
            <person name="Pavinski Bitar P.D."/>
            <person name="Stanhope M.J."/>
            <person name="Town C.D."/>
            <person name="Venter J.C."/>
        </authorList>
    </citation>
    <scope>NUCLEOTIDE SEQUENCE [LARGE SCALE GENOMIC DNA]</scope>
    <source>
        <strain evidence="1 2">LMG 14747</strain>
    </source>
</reference>
<sequence length="37" mass="4797">MELFYLVVGVWRMTQKIPLLFLWCQKWYNKYNKEKLW</sequence>
<evidence type="ECO:0000313" key="2">
    <source>
        <dbReference type="Proteomes" id="UP000018482"/>
    </source>
</evidence>
<proteinExistence type="predicted"/>
<accession>V6Z2Z1</accession>
<dbReference type="AlphaFoldDB" id="V6Z2Z1"/>
<name>V6Z2Z1_STRAG</name>
<evidence type="ECO:0000313" key="1">
    <source>
        <dbReference type="EMBL" id="ESV54636.1"/>
    </source>
</evidence>
<protein>
    <submittedName>
        <fullName evidence="1">Uncharacterized protein</fullName>
    </submittedName>
</protein>
<organism evidence="1 2">
    <name type="scientific">Streptococcus agalactiae LMG 14747</name>
    <dbReference type="NCBI Taxonomy" id="1154860"/>
    <lineage>
        <taxon>Bacteria</taxon>
        <taxon>Bacillati</taxon>
        <taxon>Bacillota</taxon>
        <taxon>Bacilli</taxon>
        <taxon>Lactobacillales</taxon>
        <taxon>Streptococcaceae</taxon>
        <taxon>Streptococcus</taxon>
    </lineage>
</organism>
<gene>
    <name evidence="1" type="ORF">SAG0136_05165</name>
</gene>